<dbReference type="Proteomes" id="UP000595757">
    <property type="component" value="Chromosome"/>
</dbReference>
<dbReference type="GeneID" id="72412349"/>
<organism evidence="1 2">
    <name type="scientific">Corynebacterium striatum</name>
    <dbReference type="NCBI Taxonomy" id="43770"/>
    <lineage>
        <taxon>Bacteria</taxon>
        <taxon>Bacillati</taxon>
        <taxon>Actinomycetota</taxon>
        <taxon>Actinomycetes</taxon>
        <taxon>Mycobacteriales</taxon>
        <taxon>Corynebacteriaceae</taxon>
        <taxon>Corynebacterium</taxon>
    </lineage>
</organism>
<name>A0ABX7DFA1_CORST</name>
<sequence>MTNALFNITSAPREPGRHEQALDDTLAAARDAQLVDDIDDALISIARANAWALDAAEAEGKPYAVAQVSGPYREVLESLRLTPADRKADANDELNRALAELRESNL</sequence>
<dbReference type="RefSeq" id="WP_070420691.1">
    <property type="nucleotide sequence ID" value="NZ_CP068158.1"/>
</dbReference>
<protein>
    <submittedName>
        <fullName evidence="1">Uncharacterized protein</fullName>
    </submittedName>
</protein>
<proteinExistence type="predicted"/>
<evidence type="ECO:0000313" key="1">
    <source>
        <dbReference type="EMBL" id="QQU76455.1"/>
    </source>
</evidence>
<evidence type="ECO:0000313" key="2">
    <source>
        <dbReference type="Proteomes" id="UP000595757"/>
    </source>
</evidence>
<gene>
    <name evidence="1" type="ORF">I6I72_10115</name>
</gene>
<accession>A0ABX7DFA1</accession>
<reference evidence="1 2" key="1">
    <citation type="submission" date="2021-01" db="EMBL/GenBank/DDBJ databases">
        <title>FDA dAtabase for Regulatory Grade micrObial Sequences (FDA-ARGOS): Supporting development and validation of Infectious Disease Dx tests.</title>
        <authorList>
            <person name="Sproer C."/>
            <person name="Gronow S."/>
            <person name="Severitt S."/>
            <person name="Schroder I."/>
            <person name="Tallon L."/>
            <person name="Sadzewicz L."/>
            <person name="Zhao X."/>
            <person name="Boylan J."/>
            <person name="Ott S."/>
            <person name="Bowen H."/>
            <person name="Vavikolanu K."/>
            <person name="Mehta A."/>
            <person name="Aluvathingal J."/>
            <person name="Nadendla S."/>
            <person name="Lowell S."/>
            <person name="Myers T."/>
            <person name="Yan Y."/>
            <person name="Sichtig H."/>
        </authorList>
    </citation>
    <scope>NUCLEOTIDE SEQUENCE [LARGE SCALE GENOMIC DNA]</scope>
    <source>
        <strain evidence="1 2">FDAARGOS_1115</strain>
    </source>
</reference>
<dbReference type="EMBL" id="CP068158">
    <property type="protein sequence ID" value="QQU76455.1"/>
    <property type="molecule type" value="Genomic_DNA"/>
</dbReference>
<keyword evidence="2" id="KW-1185">Reference proteome</keyword>